<protein>
    <submittedName>
        <fullName evidence="2">Unannotated protein</fullName>
    </submittedName>
</protein>
<dbReference type="InterPro" id="IPR010598">
    <property type="entry name" value="C5-epim_C"/>
</dbReference>
<gene>
    <name evidence="2" type="ORF">UFOPK3522_01226</name>
</gene>
<dbReference type="GO" id="GO:0015012">
    <property type="term" value="P:heparan sulfate proteoglycan biosynthetic process"/>
    <property type="evidence" value="ECO:0007669"/>
    <property type="project" value="InterPro"/>
</dbReference>
<evidence type="ECO:0000259" key="1">
    <source>
        <dbReference type="Pfam" id="PF06662"/>
    </source>
</evidence>
<dbReference type="Pfam" id="PF06662">
    <property type="entry name" value="C5-epim_C"/>
    <property type="match status" value="1"/>
</dbReference>
<name>A0A6J6A2K7_9ZZZZ</name>
<dbReference type="EMBL" id="CAESAO010000119">
    <property type="protein sequence ID" value="CAB4345993.1"/>
    <property type="molecule type" value="Genomic_DNA"/>
</dbReference>
<accession>A0A6J6A2K7</accession>
<evidence type="ECO:0000313" key="2">
    <source>
        <dbReference type="EMBL" id="CAB4345993.1"/>
    </source>
</evidence>
<organism evidence="2">
    <name type="scientific">freshwater metagenome</name>
    <dbReference type="NCBI Taxonomy" id="449393"/>
    <lineage>
        <taxon>unclassified sequences</taxon>
        <taxon>metagenomes</taxon>
        <taxon>ecological metagenomes</taxon>
    </lineage>
</organism>
<proteinExistence type="predicted"/>
<dbReference type="PANTHER" id="PTHR13174">
    <property type="entry name" value="D-GLUCURONYL C5-EPIMERASE"/>
    <property type="match status" value="1"/>
</dbReference>
<feature type="domain" description="D-glucuronyl C5-epimerase C-terminal" evidence="1">
    <location>
        <begin position="230"/>
        <end position="382"/>
    </location>
</feature>
<dbReference type="PANTHER" id="PTHR13174:SF3">
    <property type="entry name" value="D-GLUCURONYL C5-EPIMERASE"/>
    <property type="match status" value="1"/>
</dbReference>
<dbReference type="AlphaFoldDB" id="A0A6J6A2K7"/>
<dbReference type="GO" id="GO:0005794">
    <property type="term" value="C:Golgi apparatus"/>
    <property type="evidence" value="ECO:0007669"/>
    <property type="project" value="TreeGrafter"/>
</dbReference>
<sequence>MRRTLFLCVASALVTLALGGAASANASTILVLERNGTVTARENPLIPSGPGSELPEYPGRALAVASTAAMPAQTASSANLDSAVARLAAGGAISATTRAAYNAAISSARNAAGRLSGQRRNELRAVISNFNRMARGGLATASRLPAMTETLRRNAEWWTNGSSLGYGQRVGFSGSELVWQAYPGQGLQIQWLGTFGYMNALWTAESKSSELHKLAKEVSELASSRANGAAWEYLFQFGGGKPPWVSGMAQGTAIQALARTSDRFKDRSLMNLAKRGLGIFRTSPPSGVRLKLTHGSHYLGYSYAPGQRIYNQFYQALRGLHDLAELSGDKTAKRLWLEGQTEGRYELPFSNTGSWSYYEPGSPSPLNYHELLRDFLRGLCDVMTADRQRETIALREKKGPEAVLGNFKSWPDPGPYCVMTKRYTDYLYKRLGTSAPVAVPR</sequence>
<reference evidence="2" key="1">
    <citation type="submission" date="2020-05" db="EMBL/GenBank/DDBJ databases">
        <authorList>
            <person name="Chiriac C."/>
            <person name="Salcher M."/>
            <person name="Ghai R."/>
            <person name="Kavagutti S V."/>
        </authorList>
    </citation>
    <scope>NUCLEOTIDE SEQUENCE</scope>
</reference>
<dbReference type="GO" id="GO:0047464">
    <property type="term" value="F:heparosan-N-sulfate-glucuronate 5-epimerase activity"/>
    <property type="evidence" value="ECO:0007669"/>
    <property type="project" value="InterPro"/>
</dbReference>
<dbReference type="InterPro" id="IPR039721">
    <property type="entry name" value="C5-epimerase"/>
</dbReference>